<dbReference type="Gene3D" id="3.20.110.10">
    <property type="entry name" value="Glycoside hydrolase 38, N terminal domain"/>
    <property type="match status" value="1"/>
</dbReference>
<evidence type="ECO:0000313" key="6">
    <source>
        <dbReference type="EMBL" id="SHO53211.1"/>
    </source>
</evidence>
<keyword evidence="3" id="KW-0378">Hydrolase</keyword>
<dbReference type="InterPro" id="IPR041147">
    <property type="entry name" value="GH38_C"/>
</dbReference>
<dbReference type="Pfam" id="PF09261">
    <property type="entry name" value="Alpha-mann_mid"/>
    <property type="match status" value="1"/>
</dbReference>
<dbReference type="InterPro" id="IPR011013">
    <property type="entry name" value="Gal_mutarotase_sf_dom"/>
</dbReference>
<organism evidence="6 7">
    <name type="scientific">Anaerocolumna xylanovorans DSM 12503</name>
    <dbReference type="NCBI Taxonomy" id="1121345"/>
    <lineage>
        <taxon>Bacteria</taxon>
        <taxon>Bacillati</taxon>
        <taxon>Bacillota</taxon>
        <taxon>Clostridia</taxon>
        <taxon>Lachnospirales</taxon>
        <taxon>Lachnospiraceae</taxon>
        <taxon>Anaerocolumna</taxon>
    </lineage>
</organism>
<keyword evidence="4" id="KW-0326">Glycosidase</keyword>
<dbReference type="STRING" id="1121345.SAMN02745217_04002"/>
<dbReference type="GO" id="GO:0009313">
    <property type="term" value="P:oligosaccharide catabolic process"/>
    <property type="evidence" value="ECO:0007669"/>
    <property type="project" value="TreeGrafter"/>
</dbReference>
<dbReference type="SUPFAM" id="SSF88688">
    <property type="entry name" value="Families 57/38 glycoside transferase middle domain"/>
    <property type="match status" value="1"/>
</dbReference>
<dbReference type="InterPro" id="IPR000602">
    <property type="entry name" value="Glyco_hydro_38_N"/>
</dbReference>
<dbReference type="FunFam" id="2.70.98.30:FF:000010">
    <property type="entry name" value="Cytosolic alpha-mannosidase"/>
    <property type="match status" value="1"/>
</dbReference>
<keyword evidence="7" id="KW-1185">Reference proteome</keyword>
<dbReference type="Pfam" id="PF07748">
    <property type="entry name" value="Glyco_hydro_38C"/>
    <property type="match status" value="1"/>
</dbReference>
<evidence type="ECO:0000256" key="3">
    <source>
        <dbReference type="ARBA" id="ARBA00022801"/>
    </source>
</evidence>
<dbReference type="GO" id="GO:0006013">
    <property type="term" value="P:mannose metabolic process"/>
    <property type="evidence" value="ECO:0007669"/>
    <property type="project" value="InterPro"/>
</dbReference>
<dbReference type="Pfam" id="PF17677">
    <property type="entry name" value="Glyco_hydro38C2"/>
    <property type="match status" value="1"/>
</dbReference>
<dbReference type="FunFam" id="1.20.1270.50:FF:000004">
    <property type="entry name" value="alpha-mannosidase 2C1 isoform X1"/>
    <property type="match status" value="1"/>
</dbReference>
<dbReference type="InterPro" id="IPR037094">
    <property type="entry name" value="Glyco_hydro_38_cen_sf"/>
</dbReference>
<dbReference type="Gene3D" id="2.70.98.30">
    <property type="entry name" value="Golgi alpha-mannosidase II, domain 4"/>
    <property type="match status" value="1"/>
</dbReference>
<protein>
    <submittedName>
        <fullName evidence="6">Alpha-mannosidase</fullName>
    </submittedName>
</protein>
<evidence type="ECO:0000259" key="5">
    <source>
        <dbReference type="SMART" id="SM00872"/>
    </source>
</evidence>
<dbReference type="InterPro" id="IPR011682">
    <property type="entry name" value="Glyco_hydro_38_C"/>
</dbReference>
<dbReference type="InterPro" id="IPR028995">
    <property type="entry name" value="Glyco_hydro_57/38_cen_sf"/>
</dbReference>
<name>A0A1M7YKQ8_9FIRM</name>
<dbReference type="Pfam" id="PF01074">
    <property type="entry name" value="Glyco_hydro_38N"/>
    <property type="match status" value="1"/>
</dbReference>
<evidence type="ECO:0000256" key="4">
    <source>
        <dbReference type="ARBA" id="ARBA00023295"/>
    </source>
</evidence>
<dbReference type="GO" id="GO:0004559">
    <property type="term" value="F:alpha-mannosidase activity"/>
    <property type="evidence" value="ECO:0007669"/>
    <property type="project" value="InterPro"/>
</dbReference>
<dbReference type="PANTHER" id="PTHR46017">
    <property type="entry name" value="ALPHA-MANNOSIDASE 2C1"/>
    <property type="match status" value="1"/>
</dbReference>
<dbReference type="InterPro" id="IPR015341">
    <property type="entry name" value="Glyco_hydro_38_cen"/>
</dbReference>
<gene>
    <name evidence="6" type="ORF">SAMN02745217_04002</name>
</gene>
<dbReference type="GO" id="GO:0046872">
    <property type="term" value="F:metal ion binding"/>
    <property type="evidence" value="ECO:0007669"/>
    <property type="project" value="UniProtKB-KW"/>
</dbReference>
<feature type="domain" description="Glycoside hydrolase family 38 central" evidence="5">
    <location>
        <begin position="518"/>
        <end position="596"/>
    </location>
</feature>
<sequence>MPFDFHNRDRINHLIEELKEQRYKKLKDIPVFHWYGDDGSNGNRLPQGEPVEVGIGYRWKGWDQYNWLCTHISIPEDMKEEEVVGLFDFGVPEGTGNNSHFESLLYLNGVPYQGVDGNHKEVFFEVAENGTEFDLKFRVWSGLSGGGVPKDMPMEIERAQFGVLDHKTDDFYFLTRSAMETYDLLDKNHEYKEWLLSILVKTFQLVNYTETGSPSFYESIGNAYEYLDSKLDGRGKPDVSVSLLGHTHIDVAWLWRLKHTREKAARSFSTVNRMMENYPYYHFLQTQAQLYDFIKENYPDIYEKIQQRVKEGKWEPSGSMWVECDCNLVSGESLVRQILMGKLFFEREFGYTNDFLWLPDVFGYSWALPQILKKSGIHTFMTTKISWNDMNKLPYDTFLWRGMDGTEIVSHFITTTDQGSDYYTYNGDTRPYAVKGIWDNYSNKDLNRDLLIAYGYGDGGGGPNRDMLETIKHLNKLPGIPHVKTESAAEYFHRLNDTVEKNELEGYLPVWDGELYLEFHRGTYTSQAYNKRMNRKMEFSLRDAEMLSVLAEIFSQLAYPAEELTRAWKIVLCHQFHDILPGSSIREVYEDSRVNYSIAKKHIESVMLKVNQSLYSREEGTYTVWNNSNWKRSSYVFIPGTEAGTAFVDEKGEVLDCLAEEGGTLAFVKNMEPFSFTVLKKTAEKPLPVKRFTGEDAVREISTAYYRVAWNNKGQLTSIYDREAAREILADGKCSNVFQVFEDKPRCFDAWELEATHHDKMEIVEDLRELFVEENALGIFVTFKWNYHKSVITQRMCLYYNKKRIDFKTEVEWQEQQKLLKTAFPVNIRAVDARFDIQFGNIRRPITRNTSWEAAKFEVAAHKWADISETGYGVALLNDCKYGHDIFEDTIRLTLIKSAIDPDYKADLGFHEFTYALYPHREEWYESDLEKEAFDLNNPLTAVPGKVQGLGESFLRFSEDNISVDCMKQAEESKEVVVRFHEFTGARKAVLVETALPVKAWCECSLMEEPMGDYETGPIRLLVKPYEIKTLLLRF</sequence>
<accession>A0A1M7YKQ8</accession>
<evidence type="ECO:0000256" key="2">
    <source>
        <dbReference type="ARBA" id="ARBA00022723"/>
    </source>
</evidence>
<comment type="similarity">
    <text evidence="1">Belongs to the glycosyl hydrolase 38 family.</text>
</comment>
<dbReference type="EMBL" id="FRFD01000013">
    <property type="protein sequence ID" value="SHO53211.1"/>
    <property type="molecule type" value="Genomic_DNA"/>
</dbReference>
<dbReference type="Gene3D" id="2.60.40.2220">
    <property type="match status" value="1"/>
</dbReference>
<evidence type="ECO:0000313" key="7">
    <source>
        <dbReference type="Proteomes" id="UP000184612"/>
    </source>
</evidence>
<dbReference type="SMART" id="SM00872">
    <property type="entry name" value="Alpha-mann_mid"/>
    <property type="match status" value="1"/>
</dbReference>
<dbReference type="RefSeq" id="WP_073590644.1">
    <property type="nucleotide sequence ID" value="NZ_FRFD01000013.1"/>
</dbReference>
<keyword evidence="2" id="KW-0479">Metal-binding</keyword>
<dbReference type="FunFam" id="3.20.110.10:FF:000002">
    <property type="entry name" value="alpha-mannosidase 2C1 isoform X1"/>
    <property type="match status" value="1"/>
</dbReference>
<dbReference type="PANTHER" id="PTHR46017:SF1">
    <property type="entry name" value="ALPHA-MANNOSIDASE 2C1"/>
    <property type="match status" value="1"/>
</dbReference>
<dbReference type="GO" id="GO:0030246">
    <property type="term" value="F:carbohydrate binding"/>
    <property type="evidence" value="ECO:0007669"/>
    <property type="project" value="InterPro"/>
</dbReference>
<dbReference type="CDD" id="cd10789">
    <property type="entry name" value="GH38N_AMII_ER_cytosolic"/>
    <property type="match status" value="1"/>
</dbReference>
<dbReference type="OrthoDB" id="9772207at2"/>
<dbReference type="AlphaFoldDB" id="A0A1M7YKQ8"/>
<reference evidence="6 7" key="1">
    <citation type="submission" date="2016-12" db="EMBL/GenBank/DDBJ databases">
        <authorList>
            <person name="Song W.-J."/>
            <person name="Kurnit D.M."/>
        </authorList>
    </citation>
    <scope>NUCLEOTIDE SEQUENCE [LARGE SCALE GENOMIC DNA]</scope>
    <source>
        <strain evidence="6 7">DSM 12503</strain>
    </source>
</reference>
<dbReference type="SUPFAM" id="SSF74650">
    <property type="entry name" value="Galactose mutarotase-like"/>
    <property type="match status" value="1"/>
</dbReference>
<proteinExistence type="inferred from homology"/>
<dbReference type="InterPro" id="IPR011330">
    <property type="entry name" value="Glyco_hydro/deAcase_b/a-brl"/>
</dbReference>
<dbReference type="SUPFAM" id="SSF88713">
    <property type="entry name" value="Glycoside hydrolase/deacetylase"/>
    <property type="match status" value="1"/>
</dbReference>
<dbReference type="Proteomes" id="UP000184612">
    <property type="component" value="Unassembled WGS sequence"/>
</dbReference>
<evidence type="ECO:0000256" key="1">
    <source>
        <dbReference type="ARBA" id="ARBA00009792"/>
    </source>
</evidence>
<dbReference type="Gene3D" id="1.20.1270.50">
    <property type="entry name" value="Glycoside hydrolase family 38, central domain"/>
    <property type="match status" value="1"/>
</dbReference>
<dbReference type="InterPro" id="IPR027291">
    <property type="entry name" value="Glyco_hydro_38_N_sf"/>
</dbReference>